<comment type="caution">
    <text evidence="1">The sequence shown here is derived from an EMBL/GenBank/DDBJ whole genome shotgun (WGS) entry which is preliminary data.</text>
</comment>
<keyword evidence="2" id="KW-1185">Reference proteome</keyword>
<protein>
    <submittedName>
        <fullName evidence="1">XapX domain-containing protein</fullName>
    </submittedName>
</protein>
<dbReference type="NCBIfam" id="TIGR03510">
    <property type="entry name" value="XapX"/>
    <property type="match status" value="1"/>
</dbReference>
<evidence type="ECO:0000313" key="2">
    <source>
        <dbReference type="Proteomes" id="UP001596395"/>
    </source>
</evidence>
<dbReference type="EMBL" id="JBHSXN010000005">
    <property type="protein sequence ID" value="MFC6955145.1"/>
    <property type="molecule type" value="Genomic_DNA"/>
</dbReference>
<dbReference type="InterPro" id="IPR020017">
    <property type="entry name" value="XapX_domain"/>
</dbReference>
<dbReference type="AlphaFoldDB" id="A0ABD5VLQ3"/>
<dbReference type="Proteomes" id="UP001596395">
    <property type="component" value="Unassembled WGS sequence"/>
</dbReference>
<dbReference type="RefSeq" id="WP_336352081.1">
    <property type="nucleotide sequence ID" value="NZ_JAZAQL010000005.1"/>
</dbReference>
<proteinExistence type="predicted"/>
<name>A0ABD5VLQ3_9EURY</name>
<gene>
    <name evidence="1" type="ORF">ACFQGB_19975</name>
</gene>
<sequence>MSIAEIVFATLTGLIAGAVFALVDAPIPAPPALAGVMGIVGIYAGFKLVEHFDLVGAVADAIPL</sequence>
<reference evidence="1 2" key="1">
    <citation type="journal article" date="2019" name="Int. J. Syst. Evol. Microbiol.">
        <title>The Global Catalogue of Microorganisms (GCM) 10K type strain sequencing project: providing services to taxonomists for standard genome sequencing and annotation.</title>
        <authorList>
            <consortium name="The Broad Institute Genomics Platform"/>
            <consortium name="The Broad Institute Genome Sequencing Center for Infectious Disease"/>
            <person name="Wu L."/>
            <person name="Ma J."/>
        </authorList>
    </citation>
    <scope>NUCLEOTIDE SEQUENCE [LARGE SCALE GENOMIC DNA]</scope>
    <source>
        <strain evidence="1 2">GX26</strain>
    </source>
</reference>
<organism evidence="1 2">
    <name type="scientific">Halorubellus litoreus</name>
    <dbReference type="NCBI Taxonomy" id="755308"/>
    <lineage>
        <taxon>Archaea</taxon>
        <taxon>Methanobacteriati</taxon>
        <taxon>Methanobacteriota</taxon>
        <taxon>Stenosarchaea group</taxon>
        <taxon>Halobacteria</taxon>
        <taxon>Halobacteriales</taxon>
        <taxon>Halorubellaceae</taxon>
        <taxon>Halorubellus</taxon>
    </lineage>
</organism>
<evidence type="ECO:0000313" key="1">
    <source>
        <dbReference type="EMBL" id="MFC6955145.1"/>
    </source>
</evidence>
<accession>A0ABD5VLQ3</accession>